<dbReference type="Proteomes" id="UP000030686">
    <property type="component" value="Unassembled WGS sequence"/>
</dbReference>
<organism evidence="1 2">
    <name type="scientific">Penicillium roqueforti (strain FM164)</name>
    <dbReference type="NCBI Taxonomy" id="1365484"/>
    <lineage>
        <taxon>Eukaryota</taxon>
        <taxon>Fungi</taxon>
        <taxon>Dikarya</taxon>
        <taxon>Ascomycota</taxon>
        <taxon>Pezizomycotina</taxon>
        <taxon>Eurotiomycetes</taxon>
        <taxon>Eurotiomycetidae</taxon>
        <taxon>Eurotiales</taxon>
        <taxon>Aspergillaceae</taxon>
        <taxon>Penicillium</taxon>
    </lineage>
</organism>
<evidence type="ECO:0000313" key="1">
    <source>
        <dbReference type="EMBL" id="CDM34746.1"/>
    </source>
</evidence>
<evidence type="ECO:0000313" key="2">
    <source>
        <dbReference type="Proteomes" id="UP000030686"/>
    </source>
</evidence>
<protein>
    <submittedName>
        <fullName evidence="1">Genomic scaffold, ProqFM164S03</fullName>
    </submittedName>
</protein>
<dbReference type="OrthoDB" id="4364540at2759"/>
<proteinExistence type="predicted"/>
<sequence>MAKFKSRVSNTESCVDRAAALNFRIRQFAEPIVEMSLSFWRKWPTLYGEMVVHGPPPYKNCPPQQFLATCTAHCIFTPQMWSVGMCRRGRGPR</sequence>
<reference evidence="1" key="1">
    <citation type="journal article" date="2014" name="Nat. Commun.">
        <title>Multiple recent horizontal transfers of a large genomic region in cheese making fungi.</title>
        <authorList>
            <person name="Cheeseman K."/>
            <person name="Ropars J."/>
            <person name="Renault P."/>
            <person name="Dupont J."/>
            <person name="Gouzy J."/>
            <person name="Branca A."/>
            <person name="Abraham A.L."/>
            <person name="Ceppi M."/>
            <person name="Conseiller E."/>
            <person name="Debuchy R."/>
            <person name="Malagnac F."/>
            <person name="Goarin A."/>
            <person name="Silar P."/>
            <person name="Lacoste S."/>
            <person name="Sallet E."/>
            <person name="Bensimon A."/>
            <person name="Giraud T."/>
            <person name="Brygoo Y."/>
        </authorList>
    </citation>
    <scope>NUCLEOTIDE SEQUENCE [LARGE SCALE GENOMIC DNA]</scope>
    <source>
        <strain evidence="1">FM164</strain>
    </source>
</reference>
<gene>
    <name evidence="1" type="ORF">PROQFM164_S03g001473</name>
</gene>
<accession>W6QFN5</accession>
<dbReference type="AlphaFoldDB" id="W6QFN5"/>
<name>W6QFN5_PENRF</name>
<dbReference type="EMBL" id="HG792017">
    <property type="protein sequence ID" value="CDM34746.1"/>
    <property type="molecule type" value="Genomic_DNA"/>
</dbReference>
<keyword evidence="2" id="KW-1185">Reference proteome</keyword>